<keyword evidence="1" id="KW-0812">Transmembrane</keyword>
<feature type="transmembrane region" description="Helical" evidence="1">
    <location>
        <begin position="185"/>
        <end position="203"/>
    </location>
</feature>
<dbReference type="EMBL" id="MN740178">
    <property type="protein sequence ID" value="QHT92137.1"/>
    <property type="molecule type" value="Genomic_DNA"/>
</dbReference>
<dbReference type="AlphaFoldDB" id="A0A6C0IJS5"/>
<sequence>MEYEFNNTIDNEMFIYDIENECILPKEEIYKTNNNQETKDEARESLIQPKSILYKVKDNDDITMIIIKTIVILFIISFVLPFIIIDLYIGYTDKTCVNIYPDKLKISLSIYLKVNSYILLFILSIYISFIYKKIQLFAYNEIIRTIFGLFIYISRIIMFGWNVLGAIIFWGYIAEKGNCSVVIYNYLYATFIIKLLIIIVLISNTKNNMKDN</sequence>
<keyword evidence="1" id="KW-1133">Transmembrane helix</keyword>
<keyword evidence="1" id="KW-0472">Membrane</keyword>
<feature type="transmembrane region" description="Helical" evidence="1">
    <location>
        <begin position="65"/>
        <end position="90"/>
    </location>
</feature>
<organism evidence="2">
    <name type="scientific">viral metagenome</name>
    <dbReference type="NCBI Taxonomy" id="1070528"/>
    <lineage>
        <taxon>unclassified sequences</taxon>
        <taxon>metagenomes</taxon>
        <taxon>organismal metagenomes</taxon>
    </lineage>
</organism>
<evidence type="ECO:0000313" key="2">
    <source>
        <dbReference type="EMBL" id="QHT92137.1"/>
    </source>
</evidence>
<protein>
    <submittedName>
        <fullName evidence="2">Uncharacterized protein</fullName>
    </submittedName>
</protein>
<accession>A0A6C0IJS5</accession>
<proteinExistence type="predicted"/>
<reference evidence="2" key="1">
    <citation type="journal article" date="2020" name="Nature">
        <title>Giant virus diversity and host interactions through global metagenomics.</title>
        <authorList>
            <person name="Schulz F."/>
            <person name="Roux S."/>
            <person name="Paez-Espino D."/>
            <person name="Jungbluth S."/>
            <person name="Walsh D.A."/>
            <person name="Denef V.J."/>
            <person name="McMahon K.D."/>
            <person name="Konstantinidis K.T."/>
            <person name="Eloe-Fadrosh E.A."/>
            <person name="Kyrpides N.C."/>
            <person name="Woyke T."/>
        </authorList>
    </citation>
    <scope>NUCLEOTIDE SEQUENCE</scope>
    <source>
        <strain evidence="2">GVMAG-M-3300023184-86</strain>
    </source>
</reference>
<evidence type="ECO:0000256" key="1">
    <source>
        <dbReference type="SAM" id="Phobius"/>
    </source>
</evidence>
<feature type="transmembrane region" description="Helical" evidence="1">
    <location>
        <begin position="110"/>
        <end position="131"/>
    </location>
</feature>
<name>A0A6C0IJS5_9ZZZZ</name>
<feature type="transmembrane region" description="Helical" evidence="1">
    <location>
        <begin position="152"/>
        <end position="173"/>
    </location>
</feature>